<dbReference type="EMBL" id="AMZH03005930">
    <property type="protein sequence ID" value="RRT65111.1"/>
    <property type="molecule type" value="Genomic_DNA"/>
</dbReference>
<feature type="non-terminal residue" evidence="2">
    <location>
        <position position="140"/>
    </location>
</feature>
<proteinExistence type="predicted"/>
<dbReference type="AlphaFoldDB" id="A0A426ZMG5"/>
<feature type="compositionally biased region" description="Low complexity" evidence="1">
    <location>
        <begin position="80"/>
        <end position="114"/>
    </location>
</feature>
<evidence type="ECO:0000256" key="1">
    <source>
        <dbReference type="SAM" id="MobiDB-lite"/>
    </source>
</evidence>
<feature type="region of interest" description="Disordered" evidence="1">
    <location>
        <begin position="35"/>
        <end position="114"/>
    </location>
</feature>
<protein>
    <submittedName>
        <fullName evidence="2">Uncharacterized protein</fullName>
    </submittedName>
</protein>
<gene>
    <name evidence="2" type="ORF">B296_00040746</name>
</gene>
<dbReference type="Proteomes" id="UP000287651">
    <property type="component" value="Unassembled WGS sequence"/>
</dbReference>
<feature type="compositionally biased region" description="Low complexity" evidence="1">
    <location>
        <begin position="41"/>
        <end position="60"/>
    </location>
</feature>
<sequence>MSIWDPLHPITVLSFAVAPLPSPCADAGTDGNAPPCACLRSNSSTSSGSTFSSGSHVASSMSTHFTRYSRPPPSATSRCPTTASATPYSSPASKSATRSSATHPDLTHSLSPPSLHSTRYSLLFPLPLPSRILPTSAHSY</sequence>
<organism evidence="2 3">
    <name type="scientific">Ensete ventricosum</name>
    <name type="common">Abyssinian banana</name>
    <name type="synonym">Musa ensete</name>
    <dbReference type="NCBI Taxonomy" id="4639"/>
    <lineage>
        <taxon>Eukaryota</taxon>
        <taxon>Viridiplantae</taxon>
        <taxon>Streptophyta</taxon>
        <taxon>Embryophyta</taxon>
        <taxon>Tracheophyta</taxon>
        <taxon>Spermatophyta</taxon>
        <taxon>Magnoliopsida</taxon>
        <taxon>Liliopsida</taxon>
        <taxon>Zingiberales</taxon>
        <taxon>Musaceae</taxon>
        <taxon>Ensete</taxon>
    </lineage>
</organism>
<reference evidence="2 3" key="1">
    <citation type="journal article" date="2014" name="Agronomy (Basel)">
        <title>A Draft Genome Sequence for Ensete ventricosum, the Drought-Tolerant Tree Against Hunger.</title>
        <authorList>
            <person name="Harrison J."/>
            <person name="Moore K.A."/>
            <person name="Paszkiewicz K."/>
            <person name="Jones T."/>
            <person name="Grant M."/>
            <person name="Ambacheew D."/>
            <person name="Muzemil S."/>
            <person name="Studholme D.J."/>
        </authorList>
    </citation>
    <scope>NUCLEOTIDE SEQUENCE [LARGE SCALE GENOMIC DNA]</scope>
</reference>
<comment type="caution">
    <text evidence="2">The sequence shown here is derived from an EMBL/GenBank/DDBJ whole genome shotgun (WGS) entry which is preliminary data.</text>
</comment>
<name>A0A426ZMG5_ENSVE</name>
<evidence type="ECO:0000313" key="3">
    <source>
        <dbReference type="Proteomes" id="UP000287651"/>
    </source>
</evidence>
<accession>A0A426ZMG5</accession>
<evidence type="ECO:0000313" key="2">
    <source>
        <dbReference type="EMBL" id="RRT65111.1"/>
    </source>
</evidence>